<dbReference type="Proteomes" id="UP001555826">
    <property type="component" value="Unassembled WGS sequence"/>
</dbReference>
<dbReference type="EMBL" id="JBFNQN010000018">
    <property type="protein sequence ID" value="MEW9267503.1"/>
    <property type="molecule type" value="Genomic_DNA"/>
</dbReference>
<accession>A0ABV3PDS7</accession>
<evidence type="ECO:0000313" key="1">
    <source>
        <dbReference type="EMBL" id="MEW9267503.1"/>
    </source>
</evidence>
<gene>
    <name evidence="1" type="ORF">AB1207_22405</name>
</gene>
<dbReference type="RefSeq" id="WP_367640875.1">
    <property type="nucleotide sequence ID" value="NZ_JBFNQN010000018.1"/>
</dbReference>
<proteinExistence type="predicted"/>
<sequence>MGQVFGDGLGEVAALSEALADARALIVGPLPLFLRSERVRGDVSQALLQDRVCTIVRTPRP</sequence>
<keyword evidence="2" id="KW-1185">Reference proteome</keyword>
<comment type="caution">
    <text evidence="1">The sequence shown here is derived from an EMBL/GenBank/DDBJ whole genome shotgun (WGS) entry which is preliminary data.</text>
</comment>
<organism evidence="1 2">
    <name type="scientific">Kineococcus endophyticus</name>
    <dbReference type="NCBI Taxonomy" id="1181883"/>
    <lineage>
        <taxon>Bacteria</taxon>
        <taxon>Bacillati</taxon>
        <taxon>Actinomycetota</taxon>
        <taxon>Actinomycetes</taxon>
        <taxon>Kineosporiales</taxon>
        <taxon>Kineosporiaceae</taxon>
        <taxon>Kineococcus</taxon>
    </lineage>
</organism>
<evidence type="ECO:0000313" key="2">
    <source>
        <dbReference type="Proteomes" id="UP001555826"/>
    </source>
</evidence>
<protein>
    <submittedName>
        <fullName evidence="1">Uncharacterized protein</fullName>
    </submittedName>
</protein>
<reference evidence="1 2" key="1">
    <citation type="submission" date="2024-07" db="EMBL/GenBank/DDBJ databases">
        <authorList>
            <person name="Thanompreechachai J."/>
            <person name="Duangmal K."/>
        </authorList>
    </citation>
    <scope>NUCLEOTIDE SEQUENCE [LARGE SCALE GENOMIC DNA]</scope>
    <source>
        <strain evidence="1 2">KCTC 19886</strain>
    </source>
</reference>
<name>A0ABV3PDS7_9ACTN</name>